<dbReference type="AlphaFoldDB" id="M2Q3H7"/>
<proteinExistence type="inferred from homology"/>
<evidence type="ECO:0000256" key="1">
    <source>
        <dbReference type="ARBA" id="ARBA00009981"/>
    </source>
</evidence>
<sequence length="87" mass="9916">MPQIRPITDLRNTTEISELCHAKHEPLFITKNGYGDLVVMSIETYEKILETVQIDTAINEAEKEFASGRELLDARDALSSLRRKHFG</sequence>
<dbReference type="Gene3D" id="3.40.1620.10">
    <property type="entry name" value="YefM-like domain"/>
    <property type="match status" value="1"/>
</dbReference>
<dbReference type="BioCyc" id="ECAT999415-HMP:GTTI-241-MONOMER"/>
<reference evidence="3 4" key="1">
    <citation type="submission" date="2013-02" db="EMBL/GenBank/DDBJ databases">
        <title>The Genome Sequence of Lactobacillus catenaformis F0143.</title>
        <authorList>
            <consortium name="The Broad Institute Genome Sequencing Platform"/>
            <person name="Earl A."/>
            <person name="Ward D."/>
            <person name="Feldgarden M."/>
            <person name="Gevers D."/>
            <person name="Izard J."/>
            <person name="Blanton J.M."/>
            <person name="Mathney J."/>
            <person name="Dewhirst F.E."/>
            <person name="Young S.K."/>
            <person name="Zeng Q."/>
            <person name="Gargeya S."/>
            <person name="Fitzgerald M."/>
            <person name="Haas B."/>
            <person name="Abouelleil A."/>
            <person name="Alvarado L."/>
            <person name="Arachchi H.M."/>
            <person name="Berlin A."/>
            <person name="Chapman S.B."/>
            <person name="Gearin G."/>
            <person name="Goldberg J."/>
            <person name="Griggs A."/>
            <person name="Gujja S."/>
            <person name="Hansen M."/>
            <person name="Heiman D."/>
            <person name="Howarth C."/>
            <person name="Larimer J."/>
            <person name="Lui A."/>
            <person name="MacDonald P.J.P."/>
            <person name="McCowen C."/>
            <person name="Montmayeur A."/>
            <person name="Murphy C."/>
            <person name="Neiman D."/>
            <person name="Pearson M."/>
            <person name="Priest M."/>
            <person name="Roberts A."/>
            <person name="Saif S."/>
            <person name="Shea T."/>
            <person name="Sisk P."/>
            <person name="Stolte C."/>
            <person name="Sykes S."/>
            <person name="Wortman J."/>
            <person name="Nusbaum C."/>
            <person name="Birren B."/>
        </authorList>
    </citation>
    <scope>NUCLEOTIDE SEQUENCE [LARGE SCALE GENOMIC DNA]</scope>
    <source>
        <strain evidence="3 4">OT 569</strain>
    </source>
</reference>
<dbReference type="eggNOG" id="COG2161">
    <property type="taxonomic scope" value="Bacteria"/>
</dbReference>
<dbReference type="NCBIfam" id="TIGR01552">
    <property type="entry name" value="phd_fam"/>
    <property type="match status" value="1"/>
</dbReference>
<comment type="similarity">
    <text evidence="1 2">Belongs to the phD/YefM antitoxin family.</text>
</comment>
<accession>M2Q3H7</accession>
<dbReference type="OrthoDB" id="9795585at2"/>
<evidence type="ECO:0000313" key="4">
    <source>
        <dbReference type="Proteomes" id="UP000011758"/>
    </source>
</evidence>
<protein>
    <recommendedName>
        <fullName evidence="2">Antitoxin</fullName>
    </recommendedName>
</protein>
<dbReference type="Pfam" id="PF02604">
    <property type="entry name" value="PhdYeFM_antitox"/>
    <property type="match status" value="1"/>
</dbReference>
<dbReference type="RefSeq" id="WP_004801262.1">
    <property type="nucleotide sequence ID" value="NZ_KB446646.1"/>
</dbReference>
<gene>
    <name evidence="3" type="ORF">HMPREF9943_00232</name>
</gene>
<name>M2Q3H7_9FIRM</name>
<dbReference type="InterPro" id="IPR006442">
    <property type="entry name" value="Antitoxin_Phd/YefM"/>
</dbReference>
<dbReference type="InterPro" id="IPR036165">
    <property type="entry name" value="YefM-like_sf"/>
</dbReference>
<comment type="function">
    <text evidence="2">Antitoxin component of a type II toxin-antitoxin (TA) system.</text>
</comment>
<dbReference type="Proteomes" id="UP000011758">
    <property type="component" value="Unassembled WGS sequence"/>
</dbReference>
<evidence type="ECO:0000313" key="3">
    <source>
        <dbReference type="EMBL" id="EMD17445.1"/>
    </source>
</evidence>
<evidence type="ECO:0000256" key="2">
    <source>
        <dbReference type="RuleBase" id="RU362080"/>
    </source>
</evidence>
<dbReference type="EMBL" id="AGEJ01000005">
    <property type="protein sequence ID" value="EMD17445.1"/>
    <property type="molecule type" value="Genomic_DNA"/>
</dbReference>
<dbReference type="SUPFAM" id="SSF143120">
    <property type="entry name" value="YefM-like"/>
    <property type="match status" value="1"/>
</dbReference>
<keyword evidence="4" id="KW-1185">Reference proteome</keyword>
<organism evidence="3 4">
    <name type="scientific">Eggerthia catenaformis OT 569 = DSM 20559</name>
    <dbReference type="NCBI Taxonomy" id="999415"/>
    <lineage>
        <taxon>Bacteria</taxon>
        <taxon>Bacillati</taxon>
        <taxon>Bacillota</taxon>
        <taxon>Erysipelotrichia</taxon>
        <taxon>Erysipelotrichales</taxon>
        <taxon>Coprobacillaceae</taxon>
        <taxon>Eggerthia</taxon>
    </lineage>
</organism>
<dbReference type="PATRIC" id="fig|999415.3.peg.234"/>
<comment type="caution">
    <text evidence="3">The sequence shown here is derived from an EMBL/GenBank/DDBJ whole genome shotgun (WGS) entry which is preliminary data.</text>
</comment>